<organism evidence="3 4">
    <name type="scientific">Bimuria novae-zelandiae CBS 107.79</name>
    <dbReference type="NCBI Taxonomy" id="1447943"/>
    <lineage>
        <taxon>Eukaryota</taxon>
        <taxon>Fungi</taxon>
        <taxon>Dikarya</taxon>
        <taxon>Ascomycota</taxon>
        <taxon>Pezizomycotina</taxon>
        <taxon>Dothideomycetes</taxon>
        <taxon>Pleosporomycetidae</taxon>
        <taxon>Pleosporales</taxon>
        <taxon>Massarineae</taxon>
        <taxon>Didymosphaeriaceae</taxon>
        <taxon>Bimuria</taxon>
    </lineage>
</organism>
<reference evidence="3" key="1">
    <citation type="journal article" date="2020" name="Stud. Mycol.">
        <title>101 Dothideomycetes genomes: a test case for predicting lifestyles and emergence of pathogens.</title>
        <authorList>
            <person name="Haridas S."/>
            <person name="Albert R."/>
            <person name="Binder M."/>
            <person name="Bloem J."/>
            <person name="Labutti K."/>
            <person name="Salamov A."/>
            <person name="Andreopoulos B."/>
            <person name="Baker S."/>
            <person name="Barry K."/>
            <person name="Bills G."/>
            <person name="Bluhm B."/>
            <person name="Cannon C."/>
            <person name="Castanera R."/>
            <person name="Culley D."/>
            <person name="Daum C."/>
            <person name="Ezra D."/>
            <person name="Gonzalez J."/>
            <person name="Henrissat B."/>
            <person name="Kuo A."/>
            <person name="Liang C."/>
            <person name="Lipzen A."/>
            <person name="Lutzoni F."/>
            <person name="Magnuson J."/>
            <person name="Mondo S."/>
            <person name="Nolan M."/>
            <person name="Ohm R."/>
            <person name="Pangilinan J."/>
            <person name="Park H.-J."/>
            <person name="Ramirez L."/>
            <person name="Alfaro M."/>
            <person name="Sun H."/>
            <person name="Tritt A."/>
            <person name="Yoshinaga Y."/>
            <person name="Zwiers L.-H."/>
            <person name="Turgeon B."/>
            <person name="Goodwin S."/>
            <person name="Spatafora J."/>
            <person name="Crous P."/>
            <person name="Grigoriev I."/>
        </authorList>
    </citation>
    <scope>NUCLEOTIDE SEQUENCE</scope>
    <source>
        <strain evidence="3">CBS 107.79</strain>
    </source>
</reference>
<evidence type="ECO:0000313" key="3">
    <source>
        <dbReference type="EMBL" id="KAF1964460.1"/>
    </source>
</evidence>
<dbReference type="EMBL" id="ML976787">
    <property type="protein sequence ID" value="KAF1964460.1"/>
    <property type="molecule type" value="Genomic_DNA"/>
</dbReference>
<dbReference type="Proteomes" id="UP000800036">
    <property type="component" value="Unassembled WGS sequence"/>
</dbReference>
<gene>
    <name evidence="3" type="ORF">BU23DRAFT_492578</name>
</gene>
<keyword evidence="4" id="KW-1185">Reference proteome</keyword>
<accession>A0A6A5UJE2</accession>
<feature type="domain" description="DUF2293" evidence="2">
    <location>
        <begin position="179"/>
        <end position="264"/>
    </location>
</feature>
<feature type="compositionally biased region" description="Acidic residues" evidence="1">
    <location>
        <begin position="283"/>
        <end position="295"/>
    </location>
</feature>
<name>A0A6A5UJE2_9PLEO</name>
<dbReference type="OrthoDB" id="5288828at2759"/>
<evidence type="ECO:0000313" key="4">
    <source>
        <dbReference type="Proteomes" id="UP000800036"/>
    </source>
</evidence>
<feature type="region of interest" description="Disordered" evidence="1">
    <location>
        <begin position="1"/>
        <end position="21"/>
    </location>
</feature>
<proteinExistence type="predicted"/>
<dbReference type="PANTHER" id="PTHR38113:SF1">
    <property type="entry name" value="DUF2293 DOMAIN-CONTAINING PROTEIN"/>
    <property type="match status" value="1"/>
</dbReference>
<feature type="region of interest" description="Disordered" evidence="1">
    <location>
        <begin position="282"/>
        <end position="316"/>
    </location>
</feature>
<protein>
    <recommendedName>
        <fullName evidence="2">DUF2293 domain-containing protein</fullName>
    </recommendedName>
</protein>
<dbReference type="InterPro" id="IPR018744">
    <property type="entry name" value="DUF2293"/>
</dbReference>
<dbReference type="PANTHER" id="PTHR38113">
    <property type="match status" value="1"/>
</dbReference>
<dbReference type="AlphaFoldDB" id="A0A6A5UJE2"/>
<dbReference type="Pfam" id="PF10056">
    <property type="entry name" value="DUF2293"/>
    <property type="match status" value="1"/>
</dbReference>
<evidence type="ECO:0000259" key="2">
    <source>
        <dbReference type="Pfam" id="PF10056"/>
    </source>
</evidence>
<sequence>MTRVSHASSHRGVLAAAPAQSQATVRKKKPYKIVLEAVTQEKRKLKSSLTYHDQAPPGFGYVPVGHPDITEWCKEQCRQRNLDVHIVSAKPRSKAFFDPEKISSHVHRIGHHFPLDIIELACRKFNYRYSEEHGLRRARNSPVNGPAYVERGIANYEQRQALHGRPVTDSEHKEHIRGAIREIFPKIPEADLTSIVNHAFEEGTNRVGNAKELSLARRVQLAVVAHIRHTYTDYDKILKHKTGTWTEARQRVEHVSLAKLKEWRDETDEASNELEETFREVIVLDDDEDSSDDESSSAPDTREPSMEIVSNRATARDLQPELVDRMRAYDPYMSRASRRTIVLRPVPTYSPHEPLVSSPSHTPLPHQAIRADGRSLPPSPAVAREPVRVSADPYRMAHGELSQAAQMSAERTLITYHEPGRPLDS</sequence>
<evidence type="ECO:0000256" key="1">
    <source>
        <dbReference type="SAM" id="MobiDB-lite"/>
    </source>
</evidence>